<keyword evidence="3" id="KW-1185">Reference proteome</keyword>
<dbReference type="AlphaFoldDB" id="A0AAD5BV60"/>
<feature type="non-terminal residue" evidence="2">
    <location>
        <position position="90"/>
    </location>
</feature>
<dbReference type="Proteomes" id="UP001206925">
    <property type="component" value="Unassembled WGS sequence"/>
</dbReference>
<evidence type="ECO:0000313" key="2">
    <source>
        <dbReference type="EMBL" id="KAI7730232.1"/>
    </source>
</evidence>
<evidence type="ECO:0000256" key="1">
    <source>
        <dbReference type="SAM" id="MobiDB-lite"/>
    </source>
</evidence>
<sequence>NHTAGFFTNGLPHKKEPITIKIPRRHGHGESKQSGSRTRGTSSHSNFPGLKEYTVDVRNNKVILRGNMKVFVVNAAIKSGLGFDVTLRDA</sequence>
<evidence type="ECO:0000313" key="3">
    <source>
        <dbReference type="Proteomes" id="UP001206925"/>
    </source>
</evidence>
<reference evidence="2" key="1">
    <citation type="submission" date="2022-06" db="EMBL/GenBank/DDBJ databases">
        <title>Uncovering the hologenomic basis of an extraordinary plant invasion.</title>
        <authorList>
            <person name="Bieker V.C."/>
            <person name="Martin M.D."/>
            <person name="Gilbert T."/>
            <person name="Hodgins K."/>
            <person name="Battlay P."/>
            <person name="Petersen B."/>
            <person name="Wilson J."/>
        </authorList>
    </citation>
    <scope>NUCLEOTIDE SEQUENCE</scope>
    <source>
        <strain evidence="2">AA19_3_7</strain>
        <tissue evidence="2">Leaf</tissue>
    </source>
</reference>
<proteinExistence type="predicted"/>
<organism evidence="2 3">
    <name type="scientific">Ambrosia artemisiifolia</name>
    <name type="common">Common ragweed</name>
    <dbReference type="NCBI Taxonomy" id="4212"/>
    <lineage>
        <taxon>Eukaryota</taxon>
        <taxon>Viridiplantae</taxon>
        <taxon>Streptophyta</taxon>
        <taxon>Embryophyta</taxon>
        <taxon>Tracheophyta</taxon>
        <taxon>Spermatophyta</taxon>
        <taxon>Magnoliopsida</taxon>
        <taxon>eudicotyledons</taxon>
        <taxon>Gunneridae</taxon>
        <taxon>Pentapetalae</taxon>
        <taxon>asterids</taxon>
        <taxon>campanulids</taxon>
        <taxon>Asterales</taxon>
        <taxon>Asteraceae</taxon>
        <taxon>Asteroideae</taxon>
        <taxon>Heliantheae alliance</taxon>
        <taxon>Heliantheae</taxon>
        <taxon>Ambrosia</taxon>
    </lineage>
</organism>
<feature type="compositionally biased region" description="Low complexity" evidence="1">
    <location>
        <begin position="34"/>
        <end position="43"/>
    </location>
</feature>
<gene>
    <name evidence="2" type="ORF">M8C21_023069</name>
</gene>
<protein>
    <submittedName>
        <fullName evidence="2">Uncharacterized protein</fullName>
    </submittedName>
</protein>
<feature type="region of interest" description="Disordered" evidence="1">
    <location>
        <begin position="1"/>
        <end position="49"/>
    </location>
</feature>
<name>A0AAD5BV60_AMBAR</name>
<accession>A0AAD5BV60</accession>
<comment type="caution">
    <text evidence="2">The sequence shown here is derived from an EMBL/GenBank/DDBJ whole genome shotgun (WGS) entry which is preliminary data.</text>
</comment>
<dbReference type="EMBL" id="JAMZMK010010821">
    <property type="protein sequence ID" value="KAI7730232.1"/>
    <property type="molecule type" value="Genomic_DNA"/>
</dbReference>